<protein>
    <submittedName>
        <fullName evidence="10">Acyl-CoA dehydrogenase</fullName>
    </submittedName>
</protein>
<organism evidence="10 11">
    <name type="scientific">Parahaliea maris</name>
    <dbReference type="NCBI Taxonomy" id="2716870"/>
    <lineage>
        <taxon>Bacteria</taxon>
        <taxon>Pseudomonadati</taxon>
        <taxon>Pseudomonadota</taxon>
        <taxon>Gammaproteobacteria</taxon>
        <taxon>Cellvibrionales</taxon>
        <taxon>Halieaceae</taxon>
        <taxon>Parahaliea</taxon>
    </lineage>
</organism>
<dbReference type="InterPro" id="IPR013786">
    <property type="entry name" value="AcylCoA_DH/ox_N"/>
</dbReference>
<evidence type="ECO:0000313" key="11">
    <source>
        <dbReference type="Proteomes" id="UP000321039"/>
    </source>
</evidence>
<dbReference type="SUPFAM" id="SSF47203">
    <property type="entry name" value="Acyl-CoA dehydrogenase C-terminal domain-like"/>
    <property type="match status" value="1"/>
</dbReference>
<dbReference type="FunFam" id="2.40.110.10:FF:000011">
    <property type="entry name" value="Acyl-CoA dehydrogenase FadE34"/>
    <property type="match status" value="1"/>
</dbReference>
<dbReference type="Proteomes" id="UP000321039">
    <property type="component" value="Unassembled WGS sequence"/>
</dbReference>
<dbReference type="PANTHER" id="PTHR43292:SF3">
    <property type="entry name" value="ACYL-COA DEHYDROGENASE FADE29"/>
    <property type="match status" value="1"/>
</dbReference>
<evidence type="ECO:0000259" key="7">
    <source>
        <dbReference type="Pfam" id="PF00441"/>
    </source>
</evidence>
<dbReference type="InterPro" id="IPR052161">
    <property type="entry name" value="Mycobact_Acyl-CoA_DH"/>
</dbReference>
<sequence length="395" mass="43782">MEELEAFRRETRTWLEENCPDSERQPALPDDQYWGGRDAAFPSEGARVWFERMRDKHWIAPEWPSAYGGGGLSPEQAHVLKQELKRIRARPPLCSLGLWMLGPALLEFGSEEQKLEHLPSIVRGEIRWCQGYSEPGSGSDLASVQTRAEDRGDHFLVNGSKIWTTGADKADCIFCLVRTDPGAKKQEGISFLLIDMASDGVSATPIELISGESEFCQTFFDDVLVPKSNLVGEINKGWSIAKALLVHERKLIAEMGTESPRKQITPTAAAREYLPFSDGRIADAHLRAALVDYEMLLQAIALTHMRCYEEKSTGTQSAAPLIMKYVGTELEKAKSELLLAIMGSKGLGWEGEGFSQIELDTLRIWAFSKTLTIAGGTSEIQLNVLAKRVLGLPQS</sequence>
<feature type="domain" description="Acyl-CoA dehydrogenase/oxidase C-terminal" evidence="7">
    <location>
        <begin position="235"/>
        <end position="390"/>
    </location>
</feature>
<evidence type="ECO:0000259" key="9">
    <source>
        <dbReference type="Pfam" id="PF02771"/>
    </source>
</evidence>
<comment type="caution">
    <text evidence="10">The sequence shown here is derived from an EMBL/GenBank/DDBJ whole genome shotgun (WGS) entry which is preliminary data.</text>
</comment>
<dbReference type="AlphaFoldDB" id="A0A5C9A5F1"/>
<evidence type="ECO:0000256" key="3">
    <source>
        <dbReference type="ARBA" id="ARBA00022630"/>
    </source>
</evidence>
<gene>
    <name evidence="10" type="ORF">FV139_01025</name>
</gene>
<feature type="domain" description="Acyl-CoA dehydrogenase/oxidase N-terminal" evidence="9">
    <location>
        <begin position="2"/>
        <end position="125"/>
    </location>
</feature>
<keyword evidence="3 6" id="KW-0285">Flavoprotein</keyword>
<dbReference type="InterPro" id="IPR046373">
    <property type="entry name" value="Acyl-CoA_Oxase/DH_mid-dom_sf"/>
</dbReference>
<dbReference type="SUPFAM" id="SSF56645">
    <property type="entry name" value="Acyl-CoA dehydrogenase NM domain-like"/>
    <property type="match status" value="1"/>
</dbReference>
<dbReference type="GO" id="GO:0050660">
    <property type="term" value="F:flavin adenine dinucleotide binding"/>
    <property type="evidence" value="ECO:0007669"/>
    <property type="project" value="InterPro"/>
</dbReference>
<dbReference type="Gene3D" id="1.10.540.10">
    <property type="entry name" value="Acyl-CoA dehydrogenase/oxidase, N-terminal domain"/>
    <property type="match status" value="1"/>
</dbReference>
<reference evidence="10 11" key="1">
    <citation type="submission" date="2019-08" db="EMBL/GenBank/DDBJ databases">
        <title>Parahaliea maris sp. nov., isolated from the surface seawater.</title>
        <authorList>
            <person name="Liu Y."/>
        </authorList>
    </citation>
    <scope>NUCLEOTIDE SEQUENCE [LARGE SCALE GENOMIC DNA]</scope>
    <source>
        <strain evidence="10 11">HSLHS9</strain>
    </source>
</reference>
<evidence type="ECO:0000259" key="8">
    <source>
        <dbReference type="Pfam" id="PF02770"/>
    </source>
</evidence>
<dbReference type="InterPro" id="IPR037069">
    <property type="entry name" value="AcylCoA_DH/ox_N_sf"/>
</dbReference>
<dbReference type="Gene3D" id="2.40.110.10">
    <property type="entry name" value="Butyryl-CoA Dehydrogenase, subunit A, domain 2"/>
    <property type="match status" value="1"/>
</dbReference>
<keyword evidence="4 6" id="KW-0274">FAD</keyword>
<dbReference type="InterPro" id="IPR036250">
    <property type="entry name" value="AcylCo_DH-like_C"/>
</dbReference>
<proteinExistence type="inferred from homology"/>
<feature type="domain" description="Acyl-CoA oxidase/dehydrogenase middle" evidence="8">
    <location>
        <begin position="129"/>
        <end position="223"/>
    </location>
</feature>
<dbReference type="EMBL" id="VRZA01000001">
    <property type="protein sequence ID" value="TXS96115.1"/>
    <property type="molecule type" value="Genomic_DNA"/>
</dbReference>
<keyword evidence="5 6" id="KW-0560">Oxidoreductase</keyword>
<accession>A0A5C9A5F1</accession>
<dbReference type="Gene3D" id="1.20.140.10">
    <property type="entry name" value="Butyryl-CoA Dehydrogenase, subunit A, domain 3"/>
    <property type="match status" value="1"/>
</dbReference>
<keyword evidence="11" id="KW-1185">Reference proteome</keyword>
<comment type="cofactor">
    <cofactor evidence="1 6">
        <name>FAD</name>
        <dbReference type="ChEBI" id="CHEBI:57692"/>
    </cofactor>
</comment>
<name>A0A5C9A5F1_9GAMM</name>
<dbReference type="InterPro" id="IPR006091">
    <property type="entry name" value="Acyl-CoA_Oxase/DH_mid-dom"/>
</dbReference>
<evidence type="ECO:0000256" key="1">
    <source>
        <dbReference type="ARBA" id="ARBA00001974"/>
    </source>
</evidence>
<dbReference type="GO" id="GO:0005886">
    <property type="term" value="C:plasma membrane"/>
    <property type="evidence" value="ECO:0007669"/>
    <property type="project" value="TreeGrafter"/>
</dbReference>
<dbReference type="Pfam" id="PF00441">
    <property type="entry name" value="Acyl-CoA_dh_1"/>
    <property type="match status" value="1"/>
</dbReference>
<evidence type="ECO:0000313" key="10">
    <source>
        <dbReference type="EMBL" id="TXS96115.1"/>
    </source>
</evidence>
<dbReference type="RefSeq" id="WP_148066385.1">
    <property type="nucleotide sequence ID" value="NZ_VRZA01000001.1"/>
</dbReference>
<dbReference type="Pfam" id="PF02770">
    <property type="entry name" value="Acyl-CoA_dh_M"/>
    <property type="match status" value="1"/>
</dbReference>
<dbReference type="PANTHER" id="PTHR43292">
    <property type="entry name" value="ACYL-COA DEHYDROGENASE"/>
    <property type="match status" value="1"/>
</dbReference>
<dbReference type="GO" id="GO:0016627">
    <property type="term" value="F:oxidoreductase activity, acting on the CH-CH group of donors"/>
    <property type="evidence" value="ECO:0007669"/>
    <property type="project" value="InterPro"/>
</dbReference>
<comment type="similarity">
    <text evidence="2 6">Belongs to the acyl-CoA dehydrogenase family.</text>
</comment>
<evidence type="ECO:0000256" key="6">
    <source>
        <dbReference type="RuleBase" id="RU362125"/>
    </source>
</evidence>
<dbReference type="InterPro" id="IPR009100">
    <property type="entry name" value="AcylCoA_DH/oxidase_NM_dom_sf"/>
</dbReference>
<evidence type="ECO:0000256" key="5">
    <source>
        <dbReference type="ARBA" id="ARBA00023002"/>
    </source>
</evidence>
<evidence type="ECO:0000256" key="4">
    <source>
        <dbReference type="ARBA" id="ARBA00022827"/>
    </source>
</evidence>
<dbReference type="Pfam" id="PF02771">
    <property type="entry name" value="Acyl-CoA_dh_N"/>
    <property type="match status" value="1"/>
</dbReference>
<dbReference type="InterPro" id="IPR009075">
    <property type="entry name" value="AcylCo_DH/oxidase_C"/>
</dbReference>
<evidence type="ECO:0000256" key="2">
    <source>
        <dbReference type="ARBA" id="ARBA00009347"/>
    </source>
</evidence>